<gene>
    <name evidence="1" type="ORF">AK812_SmicGene28300</name>
</gene>
<organism evidence="1 2">
    <name type="scientific">Symbiodinium microadriaticum</name>
    <name type="common">Dinoflagellate</name>
    <name type="synonym">Zooxanthella microadriatica</name>
    <dbReference type="NCBI Taxonomy" id="2951"/>
    <lineage>
        <taxon>Eukaryota</taxon>
        <taxon>Sar</taxon>
        <taxon>Alveolata</taxon>
        <taxon>Dinophyceae</taxon>
        <taxon>Suessiales</taxon>
        <taxon>Symbiodiniaceae</taxon>
        <taxon>Symbiodinium</taxon>
    </lineage>
</organism>
<keyword evidence="2" id="KW-1185">Reference proteome</keyword>
<dbReference type="OrthoDB" id="415025at2759"/>
<sequence>MASASDREPLTGGASVAGAREASKPWFYFFLGSCTCNVLLLMAVGYLLWYAMFRPPSTSACLQDYHENLESVRANVSAVVAEKSLANASQAKIDCFLAKYKAITFELANYSDDPVAYQWKMQIGSKEQMSEVFAERRHMMSANNYRQLYDLLNADGVWAFLYSRYYPGDVQEELMQVDLRETSMMVTMVKMPECIDEMVDTYRFENYEKYYYYASNAKDTARMHKASEDECETPPA</sequence>
<reference evidence="1 2" key="1">
    <citation type="submission" date="2016-02" db="EMBL/GenBank/DDBJ databases">
        <title>Genome analysis of coral dinoflagellate symbionts highlights evolutionary adaptations to a symbiotic lifestyle.</title>
        <authorList>
            <person name="Aranda M."/>
            <person name="Li Y."/>
            <person name="Liew Y.J."/>
            <person name="Baumgarten S."/>
            <person name="Simakov O."/>
            <person name="Wilson M."/>
            <person name="Piel J."/>
            <person name="Ashoor H."/>
            <person name="Bougouffa S."/>
            <person name="Bajic V.B."/>
            <person name="Ryu T."/>
            <person name="Ravasi T."/>
            <person name="Bayer T."/>
            <person name="Micklem G."/>
            <person name="Kim H."/>
            <person name="Bhak J."/>
            <person name="Lajeunesse T.C."/>
            <person name="Voolstra C.R."/>
        </authorList>
    </citation>
    <scope>NUCLEOTIDE SEQUENCE [LARGE SCALE GENOMIC DNA]</scope>
    <source>
        <strain evidence="1 2">CCMP2467</strain>
    </source>
</reference>
<dbReference type="EMBL" id="LSRX01000725">
    <property type="protein sequence ID" value="OLP90169.1"/>
    <property type="molecule type" value="Genomic_DNA"/>
</dbReference>
<dbReference type="AlphaFoldDB" id="A0A1Q9D4Q5"/>
<comment type="caution">
    <text evidence="1">The sequence shown here is derived from an EMBL/GenBank/DDBJ whole genome shotgun (WGS) entry which is preliminary data.</text>
</comment>
<protein>
    <submittedName>
        <fullName evidence="1">Uncharacterized protein</fullName>
    </submittedName>
</protein>
<accession>A0A1Q9D4Q5</accession>
<evidence type="ECO:0000313" key="2">
    <source>
        <dbReference type="Proteomes" id="UP000186817"/>
    </source>
</evidence>
<name>A0A1Q9D4Q5_SYMMI</name>
<evidence type="ECO:0000313" key="1">
    <source>
        <dbReference type="EMBL" id="OLP90169.1"/>
    </source>
</evidence>
<dbReference type="Proteomes" id="UP000186817">
    <property type="component" value="Unassembled WGS sequence"/>
</dbReference>
<proteinExistence type="predicted"/>